<dbReference type="Proteomes" id="UP000627369">
    <property type="component" value="Unassembled WGS sequence"/>
</dbReference>
<reference evidence="2" key="2">
    <citation type="submission" date="2020-09" db="EMBL/GenBank/DDBJ databases">
        <authorList>
            <person name="Sun Q."/>
            <person name="Zhou Y."/>
        </authorList>
    </citation>
    <scope>NUCLEOTIDE SEQUENCE</scope>
    <source>
        <strain evidence="2">CGMCC 4.7398</strain>
    </source>
</reference>
<feature type="transmembrane region" description="Helical" evidence="1">
    <location>
        <begin position="28"/>
        <end position="48"/>
    </location>
</feature>
<feature type="transmembrane region" description="Helical" evidence="1">
    <location>
        <begin position="60"/>
        <end position="83"/>
    </location>
</feature>
<keyword evidence="1" id="KW-0472">Membrane</keyword>
<proteinExistence type="predicted"/>
<evidence type="ECO:0000313" key="3">
    <source>
        <dbReference type="Proteomes" id="UP000627369"/>
    </source>
</evidence>
<keyword evidence="3" id="KW-1185">Reference proteome</keyword>
<keyword evidence="1" id="KW-1133">Transmembrane helix</keyword>
<gene>
    <name evidence="2" type="ORF">GCM10017772_45850</name>
</gene>
<dbReference type="EMBL" id="BNAS01000010">
    <property type="protein sequence ID" value="GHH79655.1"/>
    <property type="molecule type" value="Genomic_DNA"/>
</dbReference>
<comment type="caution">
    <text evidence="2">The sequence shown here is derived from an EMBL/GenBank/DDBJ whole genome shotgun (WGS) entry which is preliminary data.</text>
</comment>
<organism evidence="2 3">
    <name type="scientific">Promicromonospora soli</name>
    <dbReference type="NCBI Taxonomy" id="2035533"/>
    <lineage>
        <taxon>Bacteria</taxon>
        <taxon>Bacillati</taxon>
        <taxon>Actinomycetota</taxon>
        <taxon>Actinomycetes</taxon>
        <taxon>Micrococcales</taxon>
        <taxon>Promicromonosporaceae</taxon>
        <taxon>Promicromonospora</taxon>
    </lineage>
</organism>
<name>A0A919G7V8_9MICO</name>
<reference evidence="2" key="1">
    <citation type="journal article" date="2014" name="Int. J. Syst. Evol. Microbiol.">
        <title>Complete genome sequence of Corynebacterium casei LMG S-19264T (=DSM 44701T), isolated from a smear-ripened cheese.</title>
        <authorList>
            <consortium name="US DOE Joint Genome Institute (JGI-PGF)"/>
            <person name="Walter F."/>
            <person name="Albersmeier A."/>
            <person name="Kalinowski J."/>
            <person name="Ruckert C."/>
        </authorList>
    </citation>
    <scope>NUCLEOTIDE SEQUENCE</scope>
    <source>
        <strain evidence="2">CGMCC 4.7398</strain>
    </source>
</reference>
<keyword evidence="1" id="KW-0812">Transmembrane</keyword>
<protein>
    <submittedName>
        <fullName evidence="2">Uncharacterized protein</fullName>
    </submittedName>
</protein>
<sequence>MTGRWVATRYSAGQAAGAFLRLTLVRPVWWLFVAGIELALALLIGISFDDRYGTLTRVLWGPVYALVPTLGIVVVVLGLSYLVNRRRFRQRLREGVVLEGGIGAHFLVLHSPWAQTTLSFDGLASVRSRGQWVFLQQIGSPVVNVWPAELFPPAELARLERSVQPRKS</sequence>
<evidence type="ECO:0000256" key="1">
    <source>
        <dbReference type="SAM" id="Phobius"/>
    </source>
</evidence>
<accession>A0A919G7V8</accession>
<evidence type="ECO:0000313" key="2">
    <source>
        <dbReference type="EMBL" id="GHH79655.1"/>
    </source>
</evidence>
<dbReference type="AlphaFoldDB" id="A0A919G7V8"/>